<protein>
    <submittedName>
        <fullName evidence="2">Uncharacterized protein</fullName>
    </submittedName>
</protein>
<reference evidence="2 3" key="1">
    <citation type="submission" date="2019-10" db="EMBL/GenBank/DDBJ databases">
        <authorList>
            <person name="Karimi E."/>
        </authorList>
    </citation>
    <scope>NUCLEOTIDE SEQUENCE [LARGE SCALE GENOMIC DNA]</scope>
    <source>
        <strain evidence="2">Aeromonas sp. 8C</strain>
    </source>
</reference>
<proteinExistence type="predicted"/>
<evidence type="ECO:0000256" key="1">
    <source>
        <dbReference type="SAM" id="MobiDB-lite"/>
    </source>
</evidence>
<evidence type="ECO:0000313" key="2">
    <source>
        <dbReference type="EMBL" id="VXA87221.1"/>
    </source>
</evidence>
<feature type="compositionally biased region" description="Basic and acidic residues" evidence="1">
    <location>
        <begin position="46"/>
        <end position="70"/>
    </location>
</feature>
<feature type="compositionally biased region" description="Basic and acidic residues" evidence="1">
    <location>
        <begin position="112"/>
        <end position="131"/>
    </location>
</feature>
<evidence type="ECO:0000313" key="3">
    <source>
        <dbReference type="Proteomes" id="UP000439123"/>
    </source>
</evidence>
<name>A0A653L862_AERVE</name>
<accession>A0A653L862</accession>
<organism evidence="2 3">
    <name type="scientific">Aeromonas veronii</name>
    <dbReference type="NCBI Taxonomy" id="654"/>
    <lineage>
        <taxon>Bacteria</taxon>
        <taxon>Pseudomonadati</taxon>
        <taxon>Pseudomonadota</taxon>
        <taxon>Gammaproteobacteria</taxon>
        <taxon>Aeromonadales</taxon>
        <taxon>Aeromonadaceae</taxon>
        <taxon>Aeromonas</taxon>
    </lineage>
</organism>
<feature type="region of interest" description="Disordered" evidence="1">
    <location>
        <begin position="21"/>
        <end position="85"/>
    </location>
</feature>
<feature type="region of interest" description="Disordered" evidence="1">
    <location>
        <begin position="112"/>
        <end position="133"/>
    </location>
</feature>
<dbReference type="AlphaFoldDB" id="A0A653L862"/>
<gene>
    <name evidence="2" type="ORF">AERO8C_50082</name>
</gene>
<dbReference type="EMBL" id="CABWLC010000018">
    <property type="protein sequence ID" value="VXA87221.1"/>
    <property type="molecule type" value="Genomic_DNA"/>
</dbReference>
<dbReference type="Proteomes" id="UP000439123">
    <property type="component" value="Unassembled WGS sequence"/>
</dbReference>
<sequence length="245" mass="26238">MGRTMKTGTARCPFWSLVAQAGAAGDKPPGDTVEGHDKADDDEVGGAERHVGDAEEAVTERVHHVDDGVHLGDTLPEGGQQADGVEHPAQIGERGQHEGGDDADVVEGLGKHRVDKATQREEDRGEQHGEADAEQMVDLQRHEEQRHQGDDEAYTEAACHASAHVTGDDDVVGHRRHQHLLDIALELGAEEGGGDVGVGVGDHRHHDEAGHDELHVGEAAHVTDARTDQVAEDDEVEAHGDGRWH</sequence>
<feature type="region of interest" description="Disordered" evidence="1">
    <location>
        <begin position="218"/>
        <end position="245"/>
    </location>
</feature>
<feature type="compositionally biased region" description="Basic and acidic residues" evidence="1">
    <location>
        <begin position="218"/>
        <end position="229"/>
    </location>
</feature>